<dbReference type="Gene3D" id="3.40.630.30">
    <property type="match status" value="1"/>
</dbReference>
<sequence>MVATLDATVASRCHSGIKRSGDIPTDRRLSPMTNAVGAGIGRTAFGERQSPRGMRRARQQAESTASSAVERDKRVEARPVEPYRGAVLIRRETPADVDAIRAVHAAAFAKTDGDGDRVPAEATLVDALRADEGWLPAYSLVAVDSDGQVMGHVVATRGLVGGEPVALGLGPLGVLPDWQRRGVGSALMHAVLGAADARDEPLVVLLGHPDYYPRFGFGPAVDLGVTPPQPWGPQYFMARPMAAWRDSIRGEFRYARPFDDL</sequence>
<dbReference type="GO" id="GO:0016747">
    <property type="term" value="F:acyltransferase activity, transferring groups other than amino-acyl groups"/>
    <property type="evidence" value="ECO:0007669"/>
    <property type="project" value="InterPro"/>
</dbReference>
<protein>
    <submittedName>
        <fullName evidence="3">Predicted N-acetyltransferase YhbS</fullName>
    </submittedName>
</protein>
<reference evidence="4" key="1">
    <citation type="submission" date="2016-06" db="EMBL/GenBank/DDBJ databases">
        <authorList>
            <person name="Varghese N."/>
            <person name="Submissions Spin"/>
        </authorList>
    </citation>
    <scope>NUCLEOTIDE SEQUENCE [LARGE SCALE GENOMIC DNA]</scope>
    <source>
        <strain evidence="4">DSM 45160</strain>
    </source>
</reference>
<organism evidence="3 4">
    <name type="scientific">Micromonospora chokoriensis</name>
    <dbReference type="NCBI Taxonomy" id="356851"/>
    <lineage>
        <taxon>Bacteria</taxon>
        <taxon>Bacillati</taxon>
        <taxon>Actinomycetota</taxon>
        <taxon>Actinomycetes</taxon>
        <taxon>Micromonosporales</taxon>
        <taxon>Micromonosporaceae</taxon>
        <taxon>Micromonospora</taxon>
    </lineage>
</organism>
<keyword evidence="3" id="KW-0808">Transferase</keyword>
<name>A0A1C4YFY9_9ACTN</name>
<proteinExistence type="predicted"/>
<evidence type="ECO:0000313" key="4">
    <source>
        <dbReference type="Proteomes" id="UP000198224"/>
    </source>
</evidence>
<dbReference type="Pfam" id="PF13527">
    <property type="entry name" value="Acetyltransf_9"/>
    <property type="match status" value="1"/>
</dbReference>
<feature type="region of interest" description="Disordered" evidence="1">
    <location>
        <begin position="45"/>
        <end position="72"/>
    </location>
</feature>
<dbReference type="InterPro" id="IPR000182">
    <property type="entry name" value="GNAT_dom"/>
</dbReference>
<dbReference type="Proteomes" id="UP000198224">
    <property type="component" value="Chromosome I"/>
</dbReference>
<gene>
    <name evidence="3" type="ORF">GA0070612_4700</name>
</gene>
<keyword evidence="4" id="KW-1185">Reference proteome</keyword>
<accession>A0A1C4YFY9</accession>
<dbReference type="CDD" id="cd04301">
    <property type="entry name" value="NAT_SF"/>
    <property type="match status" value="1"/>
</dbReference>
<feature type="domain" description="N-acetyltransferase" evidence="2">
    <location>
        <begin position="87"/>
        <end position="242"/>
    </location>
</feature>
<evidence type="ECO:0000256" key="1">
    <source>
        <dbReference type="SAM" id="MobiDB-lite"/>
    </source>
</evidence>
<dbReference type="SUPFAM" id="SSF55729">
    <property type="entry name" value="Acyl-CoA N-acyltransferases (Nat)"/>
    <property type="match status" value="1"/>
</dbReference>
<evidence type="ECO:0000313" key="3">
    <source>
        <dbReference type="EMBL" id="SCF19647.1"/>
    </source>
</evidence>
<dbReference type="EMBL" id="LT607409">
    <property type="protein sequence ID" value="SCF19647.1"/>
    <property type="molecule type" value="Genomic_DNA"/>
</dbReference>
<dbReference type="AlphaFoldDB" id="A0A1C4YFY9"/>
<dbReference type="InterPro" id="IPR016181">
    <property type="entry name" value="Acyl_CoA_acyltransferase"/>
</dbReference>
<evidence type="ECO:0000259" key="2">
    <source>
        <dbReference type="PROSITE" id="PS51186"/>
    </source>
</evidence>
<dbReference type="PROSITE" id="PS51186">
    <property type="entry name" value="GNAT"/>
    <property type="match status" value="1"/>
</dbReference>